<evidence type="ECO:0000259" key="2">
    <source>
        <dbReference type="Pfam" id="PF00582"/>
    </source>
</evidence>
<feature type="domain" description="UspA" evidence="2">
    <location>
        <begin position="153"/>
        <end position="292"/>
    </location>
</feature>
<dbReference type="AlphaFoldDB" id="A0A930G0J8"/>
<dbReference type="InterPro" id="IPR006015">
    <property type="entry name" value="Universal_stress_UspA"/>
</dbReference>
<comment type="caution">
    <text evidence="3">The sequence shown here is derived from an EMBL/GenBank/DDBJ whole genome shotgun (WGS) entry which is preliminary data.</text>
</comment>
<dbReference type="PANTHER" id="PTHR46268">
    <property type="entry name" value="STRESS RESPONSE PROTEIN NHAX"/>
    <property type="match status" value="1"/>
</dbReference>
<accession>A0A930G0J8</accession>
<gene>
    <name evidence="3" type="ORF">HXL68_13165</name>
</gene>
<dbReference type="Proteomes" id="UP000718593">
    <property type="component" value="Unassembled WGS sequence"/>
</dbReference>
<dbReference type="InterPro" id="IPR006016">
    <property type="entry name" value="UspA"/>
</dbReference>
<dbReference type="SUPFAM" id="SSF52402">
    <property type="entry name" value="Adenine nucleotide alpha hydrolases-like"/>
    <property type="match status" value="2"/>
</dbReference>
<organism evidence="3 4">
    <name type="scientific">Dechloromonas agitata</name>
    <dbReference type="NCBI Taxonomy" id="73030"/>
    <lineage>
        <taxon>Bacteria</taxon>
        <taxon>Pseudomonadati</taxon>
        <taxon>Pseudomonadota</taxon>
        <taxon>Betaproteobacteria</taxon>
        <taxon>Rhodocyclales</taxon>
        <taxon>Azonexaceae</taxon>
        <taxon>Dechloromonas</taxon>
    </lineage>
</organism>
<dbReference type="PRINTS" id="PR01438">
    <property type="entry name" value="UNVRSLSTRESS"/>
</dbReference>
<evidence type="ECO:0000256" key="1">
    <source>
        <dbReference type="ARBA" id="ARBA00008791"/>
    </source>
</evidence>
<evidence type="ECO:0000313" key="4">
    <source>
        <dbReference type="Proteomes" id="UP000718593"/>
    </source>
</evidence>
<protein>
    <submittedName>
        <fullName evidence="3">Universal stress protein</fullName>
    </submittedName>
</protein>
<dbReference type="Gene3D" id="3.40.50.620">
    <property type="entry name" value="HUPs"/>
    <property type="match status" value="2"/>
</dbReference>
<dbReference type="Pfam" id="PF00582">
    <property type="entry name" value="Usp"/>
    <property type="match status" value="2"/>
</dbReference>
<dbReference type="EMBL" id="JABZMI010000320">
    <property type="protein sequence ID" value="MBF1165975.1"/>
    <property type="molecule type" value="Genomic_DNA"/>
</dbReference>
<dbReference type="CDD" id="cd00293">
    <property type="entry name" value="USP-like"/>
    <property type="match status" value="2"/>
</dbReference>
<feature type="domain" description="UspA" evidence="2">
    <location>
        <begin position="6"/>
        <end position="146"/>
    </location>
</feature>
<evidence type="ECO:0000313" key="3">
    <source>
        <dbReference type="EMBL" id="MBF1165975.1"/>
    </source>
</evidence>
<sequence length="294" mass="31486">MATLNNFLAATDLSAPARHAAERAAALAGSIGASLALVHVASRAPLDQLRQLLSAADDDVEQELLDRLRLDLRGLGEVIHQRYGVAPALSVGIGDLLPSLLAEADALPADLLVLGARGASFLRHILLGSTAERLLSSARCPVLVVKQPPHEPYRHLLVPVDFSPIAARTLRLAAALVPNASLTVMHAYDVPFEGQLRYAGVDDAKIAHYRSLAASQARTRLDRLVEESGIDRSRINSLVVQGDVSQRILEQEQESDCDLIVVGKHGEGVFEELLLGSTTKHILAESQNDVLVAV</sequence>
<comment type="similarity">
    <text evidence="1">Belongs to the universal stress protein A family.</text>
</comment>
<name>A0A930G0J8_9RHOO</name>
<reference evidence="3" key="1">
    <citation type="submission" date="2020-04" db="EMBL/GenBank/DDBJ databases">
        <title>Deep metagenomics examines the oral microbiome during advanced dental caries in children, revealing novel taxa and co-occurrences with host molecules.</title>
        <authorList>
            <person name="Baker J.L."/>
            <person name="Morton J.T."/>
            <person name="Dinis M."/>
            <person name="Alvarez R."/>
            <person name="Tran N.C."/>
            <person name="Knight R."/>
            <person name="Edlund A."/>
        </authorList>
    </citation>
    <scope>NUCLEOTIDE SEQUENCE</scope>
    <source>
        <strain evidence="3">JCVI_32_bin.24</strain>
    </source>
</reference>
<proteinExistence type="inferred from homology"/>
<dbReference type="PANTHER" id="PTHR46268:SF6">
    <property type="entry name" value="UNIVERSAL STRESS PROTEIN UP12"/>
    <property type="match status" value="1"/>
</dbReference>
<dbReference type="InterPro" id="IPR014729">
    <property type="entry name" value="Rossmann-like_a/b/a_fold"/>
</dbReference>